<evidence type="ECO:0000313" key="2">
    <source>
        <dbReference type="Proteomes" id="UP000234681"/>
    </source>
</evidence>
<proteinExistence type="predicted"/>
<evidence type="ECO:0000313" key="1">
    <source>
        <dbReference type="EMBL" id="EDM16883.1"/>
    </source>
</evidence>
<sequence length="28" mass="3396">MLFTRILPTEIYYLSKFKSAHESMRVYA</sequence>
<name>A6IG15_RAT</name>
<feature type="non-terminal residue" evidence="1">
    <location>
        <position position="28"/>
    </location>
</feature>
<dbReference type="Proteomes" id="UP000234681">
    <property type="component" value="Chromosome 7"/>
</dbReference>
<dbReference type="AlphaFoldDB" id="A6IG15"/>
<gene>
    <name evidence="1" type="ORF">rCG_49173</name>
</gene>
<organism evidence="1 2">
    <name type="scientific">Rattus norvegicus</name>
    <name type="common">Rat</name>
    <dbReference type="NCBI Taxonomy" id="10116"/>
    <lineage>
        <taxon>Eukaryota</taxon>
        <taxon>Metazoa</taxon>
        <taxon>Chordata</taxon>
        <taxon>Craniata</taxon>
        <taxon>Vertebrata</taxon>
        <taxon>Euteleostomi</taxon>
        <taxon>Mammalia</taxon>
        <taxon>Eutheria</taxon>
        <taxon>Euarchontoglires</taxon>
        <taxon>Glires</taxon>
        <taxon>Rodentia</taxon>
        <taxon>Myomorpha</taxon>
        <taxon>Muroidea</taxon>
        <taxon>Muridae</taxon>
        <taxon>Murinae</taxon>
        <taxon>Rattus</taxon>
    </lineage>
</organism>
<accession>A6IG15</accession>
<protein>
    <submittedName>
        <fullName evidence="1">RCG49173</fullName>
    </submittedName>
</protein>
<dbReference type="EMBL" id="CH473960">
    <property type="protein sequence ID" value="EDM16883.1"/>
    <property type="molecule type" value="Genomic_DNA"/>
</dbReference>
<reference evidence="1 2" key="1">
    <citation type="submission" date="2005-09" db="EMBL/GenBank/DDBJ databases">
        <authorList>
            <person name="Mural R.J."/>
            <person name="Li P.W."/>
            <person name="Adams M.D."/>
            <person name="Amanatides P.G."/>
            <person name="Baden-Tillson H."/>
            <person name="Barnstead M."/>
            <person name="Chin S.H."/>
            <person name="Dew I."/>
            <person name="Evans C.A."/>
            <person name="Ferriera S."/>
            <person name="Flanigan M."/>
            <person name="Fosler C."/>
            <person name="Glodek A."/>
            <person name="Gu Z."/>
            <person name="Holt R.A."/>
            <person name="Jennings D."/>
            <person name="Kraft C.L."/>
            <person name="Lu F."/>
            <person name="Nguyen T."/>
            <person name="Nusskern D.R."/>
            <person name="Pfannkoch C.M."/>
            <person name="Sitter C."/>
            <person name="Sutton G.G."/>
            <person name="Venter J.C."/>
            <person name="Wang Z."/>
            <person name="Woodage T."/>
            <person name="Zheng X.H."/>
            <person name="Zhong F."/>
        </authorList>
    </citation>
    <scope>NUCLEOTIDE SEQUENCE [LARGE SCALE GENOMIC DNA]</scope>
    <source>
        <strain>BN</strain>
        <strain evidence="2">Sprague-Dawley</strain>
    </source>
</reference>